<dbReference type="OrthoDB" id="70823at2759"/>
<accession>A0A0C9XSB0</accession>
<dbReference type="EMBL" id="KN833901">
    <property type="protein sequence ID" value="KIK15215.1"/>
    <property type="molecule type" value="Genomic_DNA"/>
</dbReference>
<evidence type="ECO:0000313" key="2">
    <source>
        <dbReference type="Proteomes" id="UP000054018"/>
    </source>
</evidence>
<protein>
    <submittedName>
        <fullName evidence="1">Uncharacterized protein</fullName>
    </submittedName>
</protein>
<proteinExistence type="predicted"/>
<dbReference type="AlphaFoldDB" id="A0A0C9XSB0"/>
<reference evidence="1 2" key="1">
    <citation type="submission" date="2014-04" db="EMBL/GenBank/DDBJ databases">
        <authorList>
            <consortium name="DOE Joint Genome Institute"/>
            <person name="Kuo A."/>
            <person name="Kohler A."/>
            <person name="Costa M.D."/>
            <person name="Nagy L.G."/>
            <person name="Floudas D."/>
            <person name="Copeland A."/>
            <person name="Barry K.W."/>
            <person name="Cichocki N."/>
            <person name="Veneault-Fourrey C."/>
            <person name="LaButti K."/>
            <person name="Lindquist E.A."/>
            <person name="Lipzen A."/>
            <person name="Lundell T."/>
            <person name="Morin E."/>
            <person name="Murat C."/>
            <person name="Sun H."/>
            <person name="Tunlid A."/>
            <person name="Henrissat B."/>
            <person name="Grigoriev I.V."/>
            <person name="Hibbett D.S."/>
            <person name="Martin F."/>
            <person name="Nordberg H.P."/>
            <person name="Cantor M.N."/>
            <person name="Hua S.X."/>
        </authorList>
    </citation>
    <scope>NUCLEOTIDE SEQUENCE [LARGE SCALE GENOMIC DNA]</scope>
    <source>
        <strain evidence="1 2">441</strain>
    </source>
</reference>
<evidence type="ECO:0000313" key="1">
    <source>
        <dbReference type="EMBL" id="KIK15215.1"/>
    </source>
</evidence>
<sequence>MCDDVPNFQRCDGYDAPLNTCPYALFDSSSNDPAPSPQLSSISSQVDLSGFDTLDESCADDLARERPPNEVPLFTNPFSSPTAPAPVVCWQPLPVPPMDVNWKSHPLTLLSKSLRSASPLPNYHPPQSSPVQYPATGTWYPHHQTTSTMFGCLLSTMEDIALDRVLELLHHTRSVDSESVAGSIERLLSDLTVNMTALQYRLVLELALLLMPEECRSFPAGSTVGEKHDDVAIKIKESTPDPWSMEPLEFTADDGYSKKRDASFSETAKFLSETTSFATSTFHWHSFLDAAAWNKADHALHNAINSTASLLPATFHPVVVDGMLCLYLAG</sequence>
<name>A0A0C9XSB0_9AGAM</name>
<keyword evidence="2" id="KW-1185">Reference proteome</keyword>
<dbReference type="HOGENOM" id="CLU_036516_0_0_1"/>
<reference evidence="2" key="2">
    <citation type="submission" date="2015-01" db="EMBL/GenBank/DDBJ databases">
        <title>Evolutionary Origins and Diversification of the Mycorrhizal Mutualists.</title>
        <authorList>
            <consortium name="DOE Joint Genome Institute"/>
            <consortium name="Mycorrhizal Genomics Consortium"/>
            <person name="Kohler A."/>
            <person name="Kuo A."/>
            <person name="Nagy L.G."/>
            <person name="Floudas D."/>
            <person name="Copeland A."/>
            <person name="Barry K.W."/>
            <person name="Cichocki N."/>
            <person name="Veneault-Fourrey C."/>
            <person name="LaButti K."/>
            <person name="Lindquist E.A."/>
            <person name="Lipzen A."/>
            <person name="Lundell T."/>
            <person name="Morin E."/>
            <person name="Murat C."/>
            <person name="Riley R."/>
            <person name="Ohm R."/>
            <person name="Sun H."/>
            <person name="Tunlid A."/>
            <person name="Henrissat B."/>
            <person name="Grigoriev I.V."/>
            <person name="Hibbett D.S."/>
            <person name="Martin F."/>
        </authorList>
    </citation>
    <scope>NUCLEOTIDE SEQUENCE [LARGE SCALE GENOMIC DNA]</scope>
    <source>
        <strain evidence="2">441</strain>
    </source>
</reference>
<gene>
    <name evidence="1" type="ORF">PISMIDRAFT_16673</name>
</gene>
<dbReference type="Proteomes" id="UP000054018">
    <property type="component" value="Unassembled WGS sequence"/>
</dbReference>
<organism evidence="1 2">
    <name type="scientific">Pisolithus microcarpus 441</name>
    <dbReference type="NCBI Taxonomy" id="765257"/>
    <lineage>
        <taxon>Eukaryota</taxon>
        <taxon>Fungi</taxon>
        <taxon>Dikarya</taxon>
        <taxon>Basidiomycota</taxon>
        <taxon>Agaricomycotina</taxon>
        <taxon>Agaricomycetes</taxon>
        <taxon>Agaricomycetidae</taxon>
        <taxon>Boletales</taxon>
        <taxon>Sclerodermatineae</taxon>
        <taxon>Pisolithaceae</taxon>
        <taxon>Pisolithus</taxon>
    </lineage>
</organism>